<dbReference type="PANTHER" id="PTHR30367:SF12">
    <property type="entry name" value="P-HYDROXYBENZOIC ACID EFFLUX PUMP SUBUNIT AAEA"/>
    <property type="match status" value="1"/>
</dbReference>
<evidence type="ECO:0000256" key="1">
    <source>
        <dbReference type="ARBA" id="ARBA00004167"/>
    </source>
</evidence>
<protein>
    <submittedName>
        <fullName evidence="5">Membrane protein</fullName>
    </submittedName>
</protein>
<dbReference type="Proteomes" id="UP000077786">
    <property type="component" value="Unassembled WGS sequence"/>
</dbReference>
<dbReference type="Pfam" id="PF25917">
    <property type="entry name" value="BSH_RND"/>
    <property type="match status" value="1"/>
</dbReference>
<comment type="subcellular location">
    <subcellularLocation>
        <location evidence="1">Membrane</location>
        <topology evidence="1">Single-pass membrane protein</topology>
    </subcellularLocation>
</comment>
<evidence type="ECO:0000313" key="5">
    <source>
        <dbReference type="EMBL" id="OAJ66301.1"/>
    </source>
</evidence>
<feature type="domain" description="Multidrug resistance protein MdtA-like alpha-helical hairpin" evidence="2">
    <location>
        <begin position="87"/>
        <end position="151"/>
    </location>
</feature>
<dbReference type="EMBL" id="LUTU01000017">
    <property type="protein sequence ID" value="OAJ66301.1"/>
    <property type="molecule type" value="Genomic_DNA"/>
</dbReference>
<dbReference type="Pfam" id="PF25963">
    <property type="entry name" value="Beta-barrel_AAEA"/>
    <property type="match status" value="1"/>
</dbReference>
<gene>
    <name evidence="5" type="ORF">A0123_02978</name>
</gene>
<dbReference type="PANTHER" id="PTHR30367">
    <property type="entry name" value="P-HYDROXYBENZOIC ACID EFFLUX PUMP SUBUNIT AAEA-RELATED"/>
    <property type="match status" value="1"/>
</dbReference>
<dbReference type="AlphaFoldDB" id="A0A1B6VGF2"/>
<evidence type="ECO:0000259" key="2">
    <source>
        <dbReference type="Pfam" id="PF25876"/>
    </source>
</evidence>
<dbReference type="GO" id="GO:0055085">
    <property type="term" value="P:transmembrane transport"/>
    <property type="evidence" value="ECO:0007669"/>
    <property type="project" value="InterPro"/>
</dbReference>
<dbReference type="Gene3D" id="2.40.30.170">
    <property type="match status" value="1"/>
</dbReference>
<name>A0A1B6VGF2_9PROT</name>
<proteinExistence type="predicted"/>
<dbReference type="InterPro" id="IPR058625">
    <property type="entry name" value="MdtA-like_BSH"/>
</dbReference>
<feature type="domain" description="p-hydroxybenzoic acid efflux pump subunit AaeA-like beta-barrel" evidence="4">
    <location>
        <begin position="188"/>
        <end position="284"/>
    </location>
</feature>
<dbReference type="OrthoDB" id="9811754at2"/>
<dbReference type="PATRIC" id="fig|38307.3.peg.3116"/>
<evidence type="ECO:0000313" key="6">
    <source>
        <dbReference type="Proteomes" id="UP000077786"/>
    </source>
</evidence>
<evidence type="ECO:0000259" key="3">
    <source>
        <dbReference type="Pfam" id="PF25917"/>
    </source>
</evidence>
<dbReference type="RefSeq" id="WP_023942144.1">
    <property type="nucleotide sequence ID" value="NZ_LUTU01000017.1"/>
</dbReference>
<dbReference type="SUPFAM" id="SSF111369">
    <property type="entry name" value="HlyD-like secretion proteins"/>
    <property type="match status" value="1"/>
</dbReference>
<organism evidence="5 6">
    <name type="scientific">Gluconobacter cerinus</name>
    <dbReference type="NCBI Taxonomy" id="38307"/>
    <lineage>
        <taxon>Bacteria</taxon>
        <taxon>Pseudomonadati</taxon>
        <taxon>Pseudomonadota</taxon>
        <taxon>Alphaproteobacteria</taxon>
        <taxon>Acetobacterales</taxon>
        <taxon>Acetobacteraceae</taxon>
        <taxon>Gluconobacter</taxon>
    </lineage>
</organism>
<dbReference type="InterPro" id="IPR058634">
    <property type="entry name" value="AaeA-lik-b-barrel"/>
</dbReference>
<accession>A0A1B6VGF2</accession>
<dbReference type="InterPro" id="IPR058624">
    <property type="entry name" value="MdtA-like_HH"/>
</dbReference>
<dbReference type="Gene3D" id="2.40.50.100">
    <property type="match status" value="1"/>
</dbReference>
<evidence type="ECO:0000259" key="4">
    <source>
        <dbReference type="Pfam" id="PF25963"/>
    </source>
</evidence>
<dbReference type="Pfam" id="PF25876">
    <property type="entry name" value="HH_MFP_RND"/>
    <property type="match status" value="1"/>
</dbReference>
<reference evidence="5 6" key="1">
    <citation type="submission" date="2016-03" db="EMBL/GenBank/DDBJ databases">
        <title>Draft genome sequence of Gluconobacter cerinus strain CECT 9110.</title>
        <authorList>
            <person name="Sainz F."/>
            <person name="Mas A."/>
            <person name="Torija M.J."/>
        </authorList>
    </citation>
    <scope>NUCLEOTIDE SEQUENCE [LARGE SCALE GENOMIC DNA]</scope>
    <source>
        <strain evidence="5 6">CECT 9110</strain>
    </source>
</reference>
<sequence length="303" mass="33448">MNWTRSVIRVLLTLIVLAMAIGLGRTMWDIYVLAPWTRDGRVRVYVVDAAPEVSGTVVSVPVVDNQFVHRGDPLFVLDPVRFRLDIDAARARLAGAEEDLKLRSSDAKRRMGLGGIVSAEEQEDFNSNVETQRAKVNAAKAELNTALLNLQRSTVYSPVDGYITNLNLRVGDYAHAGQPGLAVIDAHSYWINGYFEETKMHGVHVGDEARVKLMGYKQILPAHVVSIGRGINDRNGVSDRLGLPDVNPIFTWVRLAQRIPVRLELDNVPPEITLAAGMTATVTIGRETPGARGKLTTWLQNHL</sequence>
<feature type="domain" description="Multidrug resistance protein MdtA-like barrel-sandwich hybrid" evidence="3">
    <location>
        <begin position="46"/>
        <end position="184"/>
    </location>
</feature>
<comment type="caution">
    <text evidence="5">The sequence shown here is derived from an EMBL/GenBank/DDBJ whole genome shotgun (WGS) entry which is preliminary data.</text>
</comment>
<dbReference type="InterPro" id="IPR050393">
    <property type="entry name" value="MFP_Efflux_Pump"/>
</dbReference>